<organism evidence="1 2">
    <name type="scientific">Ameiurus melas</name>
    <name type="common">Black bullhead</name>
    <name type="synonym">Silurus melas</name>
    <dbReference type="NCBI Taxonomy" id="219545"/>
    <lineage>
        <taxon>Eukaryota</taxon>
        <taxon>Metazoa</taxon>
        <taxon>Chordata</taxon>
        <taxon>Craniata</taxon>
        <taxon>Vertebrata</taxon>
        <taxon>Euteleostomi</taxon>
        <taxon>Actinopterygii</taxon>
        <taxon>Neopterygii</taxon>
        <taxon>Teleostei</taxon>
        <taxon>Ostariophysi</taxon>
        <taxon>Siluriformes</taxon>
        <taxon>Ictaluridae</taxon>
        <taxon>Ameiurus</taxon>
    </lineage>
</organism>
<keyword evidence="2" id="KW-1185">Reference proteome</keyword>
<evidence type="ECO:0000313" key="2">
    <source>
        <dbReference type="Proteomes" id="UP000593565"/>
    </source>
</evidence>
<dbReference type="AlphaFoldDB" id="A0A7J6A985"/>
<dbReference type="EMBL" id="JAAGNN010000015">
    <property type="protein sequence ID" value="KAF4079422.1"/>
    <property type="molecule type" value="Genomic_DNA"/>
</dbReference>
<dbReference type="Proteomes" id="UP000593565">
    <property type="component" value="Unassembled WGS sequence"/>
</dbReference>
<accession>A0A7J6A985</accession>
<proteinExistence type="predicted"/>
<protein>
    <submittedName>
        <fullName evidence="1">Uncharacterized protein</fullName>
    </submittedName>
</protein>
<sequence>MKTDRINDEMATEKRKWKGKNLTRVFMKEATVTVDLGNVKYEVTLEREDDIEKLTDGLIFKGINCEVKRLHNWDYVVSFMLLPVYLDDEDTVHKLDGWGVIPVSKIKRRMYPGANIEDGTRFVKTRFPREVTSLPYSPKMETAEGPQYFRVMQSPGENLSPVHEPGACGEGLP</sequence>
<reference evidence="1 2" key="1">
    <citation type="submission" date="2020-02" db="EMBL/GenBank/DDBJ databases">
        <title>A chromosome-scale genome assembly of the black bullhead catfish (Ameiurus melas).</title>
        <authorList>
            <person name="Wen M."/>
            <person name="Zham M."/>
            <person name="Cabau C."/>
            <person name="Klopp C."/>
            <person name="Donnadieu C."/>
            <person name="Roques C."/>
            <person name="Bouchez O."/>
            <person name="Lampietro C."/>
            <person name="Jouanno E."/>
            <person name="Herpin A."/>
            <person name="Louis A."/>
            <person name="Berthelot C."/>
            <person name="Parey E."/>
            <person name="Roest-Crollius H."/>
            <person name="Braasch I."/>
            <person name="Postlethwait J."/>
            <person name="Robinson-Rechavi M."/>
            <person name="Echchiki A."/>
            <person name="Begum T."/>
            <person name="Montfort J."/>
            <person name="Schartl M."/>
            <person name="Bobe J."/>
            <person name="Guiguen Y."/>
        </authorList>
    </citation>
    <scope>NUCLEOTIDE SEQUENCE [LARGE SCALE GENOMIC DNA]</scope>
    <source>
        <strain evidence="1">M_S1</strain>
        <tissue evidence="1">Blood</tissue>
    </source>
</reference>
<comment type="caution">
    <text evidence="1">The sequence shown here is derived from an EMBL/GenBank/DDBJ whole genome shotgun (WGS) entry which is preliminary data.</text>
</comment>
<gene>
    <name evidence="1" type="ORF">AMELA_G00177850</name>
</gene>
<name>A0A7J6A985_AMEME</name>
<evidence type="ECO:0000313" key="1">
    <source>
        <dbReference type="EMBL" id="KAF4079422.1"/>
    </source>
</evidence>